<organism evidence="1 2">
    <name type="scientific">Micromonospora pisi</name>
    <dbReference type="NCBI Taxonomy" id="589240"/>
    <lineage>
        <taxon>Bacteria</taxon>
        <taxon>Bacillati</taxon>
        <taxon>Actinomycetota</taxon>
        <taxon>Actinomycetes</taxon>
        <taxon>Micromonosporales</taxon>
        <taxon>Micromonosporaceae</taxon>
        <taxon>Micromonospora</taxon>
    </lineage>
</organism>
<reference evidence="1 2" key="1">
    <citation type="submission" date="2018-10" db="EMBL/GenBank/DDBJ databases">
        <title>Sequencing the genomes of 1000 actinobacteria strains.</title>
        <authorList>
            <person name="Klenk H.-P."/>
        </authorList>
    </citation>
    <scope>NUCLEOTIDE SEQUENCE [LARGE SCALE GENOMIC DNA]</scope>
    <source>
        <strain evidence="1 2">DSM 45175</strain>
    </source>
</reference>
<dbReference type="Proteomes" id="UP000277671">
    <property type="component" value="Unassembled WGS sequence"/>
</dbReference>
<proteinExistence type="predicted"/>
<gene>
    <name evidence="1" type="ORF">BDK92_7011</name>
</gene>
<accession>A0A495JU79</accession>
<evidence type="ECO:0000313" key="2">
    <source>
        <dbReference type="Proteomes" id="UP000277671"/>
    </source>
</evidence>
<sequence>MRDIRDSATGHGAETTGLSINRFSVIGLDTARCGDGDGEVRA</sequence>
<comment type="caution">
    <text evidence="1">The sequence shown here is derived from an EMBL/GenBank/DDBJ whole genome shotgun (WGS) entry which is preliminary data.</text>
</comment>
<dbReference type="AlphaFoldDB" id="A0A495JU79"/>
<keyword evidence="2" id="KW-1185">Reference proteome</keyword>
<protein>
    <submittedName>
        <fullName evidence="1">Uncharacterized protein</fullName>
    </submittedName>
</protein>
<dbReference type="EMBL" id="RBKT01000001">
    <property type="protein sequence ID" value="RKR92570.1"/>
    <property type="molecule type" value="Genomic_DNA"/>
</dbReference>
<evidence type="ECO:0000313" key="1">
    <source>
        <dbReference type="EMBL" id="RKR92570.1"/>
    </source>
</evidence>
<dbReference type="RefSeq" id="WP_281278666.1">
    <property type="nucleotide sequence ID" value="NZ_RBKT01000001.1"/>
</dbReference>
<name>A0A495JU79_9ACTN</name>